<evidence type="ECO:0000313" key="2">
    <source>
        <dbReference type="EMBL" id="PWK15750.1"/>
    </source>
</evidence>
<dbReference type="EMBL" id="QGGO01000057">
    <property type="protein sequence ID" value="PWK15750.1"/>
    <property type="molecule type" value="Genomic_DNA"/>
</dbReference>
<feature type="non-terminal residue" evidence="2">
    <location>
        <position position="1"/>
    </location>
</feature>
<comment type="caution">
    <text evidence="2">The sequence shown here is derived from an EMBL/GenBank/DDBJ whole genome shotgun (WGS) entry which is preliminary data.</text>
</comment>
<dbReference type="Proteomes" id="UP000245489">
    <property type="component" value="Unassembled WGS sequence"/>
</dbReference>
<feature type="coiled-coil region" evidence="1">
    <location>
        <begin position="4"/>
        <end position="42"/>
    </location>
</feature>
<keyword evidence="1" id="KW-0175">Coiled coil</keyword>
<accession>A0A316DZ17</accession>
<reference evidence="2 3" key="1">
    <citation type="submission" date="2018-05" db="EMBL/GenBank/DDBJ databases">
        <title>Genomic Encyclopedia of Archaeal and Bacterial Type Strains, Phase II (KMG-II): from individual species to whole genera.</title>
        <authorList>
            <person name="Goeker M."/>
        </authorList>
    </citation>
    <scope>NUCLEOTIDE SEQUENCE [LARGE SCALE GENOMIC DNA]</scope>
    <source>
        <strain evidence="2 3">DSM 22214</strain>
    </source>
</reference>
<sequence length="49" mass="5998">KIERERLEQEMAKLKFNYEFSKAALNKVEKELAEKKQQEQNRHRGISHR</sequence>
<name>A0A316DZ17_9BACT</name>
<protein>
    <submittedName>
        <fullName evidence="2">Uncharacterized protein</fullName>
    </submittedName>
</protein>
<evidence type="ECO:0000256" key="1">
    <source>
        <dbReference type="SAM" id="Coils"/>
    </source>
</evidence>
<evidence type="ECO:0000313" key="3">
    <source>
        <dbReference type="Proteomes" id="UP000245489"/>
    </source>
</evidence>
<gene>
    <name evidence="2" type="ORF">LV89_04973</name>
</gene>
<organism evidence="2 3">
    <name type="scientific">Arcicella aurantiaca</name>
    <dbReference type="NCBI Taxonomy" id="591202"/>
    <lineage>
        <taxon>Bacteria</taxon>
        <taxon>Pseudomonadati</taxon>
        <taxon>Bacteroidota</taxon>
        <taxon>Cytophagia</taxon>
        <taxon>Cytophagales</taxon>
        <taxon>Flectobacillaceae</taxon>
        <taxon>Arcicella</taxon>
    </lineage>
</organism>
<dbReference type="AlphaFoldDB" id="A0A316DZ17"/>
<proteinExistence type="predicted"/>
<keyword evidence="3" id="KW-1185">Reference proteome</keyword>